<evidence type="ECO:0000256" key="1">
    <source>
        <dbReference type="SAM" id="Phobius"/>
    </source>
</evidence>
<dbReference type="AlphaFoldDB" id="A0A8T1QAT1"/>
<keyword evidence="3" id="KW-1185">Reference proteome</keyword>
<comment type="caution">
    <text evidence="2">The sequence shown here is derived from an EMBL/GenBank/DDBJ whole genome shotgun (WGS) entry which is preliminary data.</text>
</comment>
<proteinExistence type="predicted"/>
<name>A0A8T1QAT1_CARIL</name>
<reference evidence="2" key="1">
    <citation type="submission" date="2020-12" db="EMBL/GenBank/DDBJ databases">
        <title>WGS assembly of Carya illinoinensis cv. Pawnee.</title>
        <authorList>
            <person name="Platts A."/>
            <person name="Shu S."/>
            <person name="Wright S."/>
            <person name="Barry K."/>
            <person name="Edger P."/>
            <person name="Pires J.C."/>
            <person name="Schmutz J."/>
        </authorList>
    </citation>
    <scope>NUCLEOTIDE SEQUENCE</scope>
    <source>
        <tissue evidence="2">Leaf</tissue>
    </source>
</reference>
<sequence length="101" mass="10861">MTYSNKVLSQGNLIGPLLGSPNSSSDILKSSLKTFLLRYSKGTTNLLLSVVYTTKWPLLATEDCKPTSLFGHEILLGLLAVILCHFFAIGISLFGLIMAAA</sequence>
<feature type="transmembrane region" description="Helical" evidence="1">
    <location>
        <begin position="75"/>
        <end position="100"/>
    </location>
</feature>
<gene>
    <name evidence="2" type="ORF">CIPAW_06G117000</name>
</gene>
<keyword evidence="1" id="KW-0812">Transmembrane</keyword>
<evidence type="ECO:0000313" key="3">
    <source>
        <dbReference type="Proteomes" id="UP000811609"/>
    </source>
</evidence>
<dbReference type="Proteomes" id="UP000811609">
    <property type="component" value="Chromosome 6"/>
</dbReference>
<keyword evidence="1" id="KW-0472">Membrane</keyword>
<organism evidence="2 3">
    <name type="scientific">Carya illinoinensis</name>
    <name type="common">Pecan</name>
    <dbReference type="NCBI Taxonomy" id="32201"/>
    <lineage>
        <taxon>Eukaryota</taxon>
        <taxon>Viridiplantae</taxon>
        <taxon>Streptophyta</taxon>
        <taxon>Embryophyta</taxon>
        <taxon>Tracheophyta</taxon>
        <taxon>Spermatophyta</taxon>
        <taxon>Magnoliopsida</taxon>
        <taxon>eudicotyledons</taxon>
        <taxon>Gunneridae</taxon>
        <taxon>Pentapetalae</taxon>
        <taxon>rosids</taxon>
        <taxon>fabids</taxon>
        <taxon>Fagales</taxon>
        <taxon>Juglandaceae</taxon>
        <taxon>Carya</taxon>
    </lineage>
</organism>
<protein>
    <submittedName>
        <fullName evidence="2">Uncharacterized protein</fullName>
    </submittedName>
</protein>
<accession>A0A8T1QAT1</accession>
<keyword evidence="1" id="KW-1133">Transmembrane helix</keyword>
<dbReference type="EMBL" id="CM031814">
    <property type="protein sequence ID" value="KAG6651511.1"/>
    <property type="molecule type" value="Genomic_DNA"/>
</dbReference>
<evidence type="ECO:0000313" key="2">
    <source>
        <dbReference type="EMBL" id="KAG6651511.1"/>
    </source>
</evidence>